<evidence type="ECO:0000256" key="6">
    <source>
        <dbReference type="ARBA" id="ARBA00023170"/>
    </source>
</evidence>
<dbReference type="eggNOG" id="KOG3656">
    <property type="taxonomic scope" value="Eukaryota"/>
</dbReference>
<dbReference type="GeneTree" id="ENSGT01150000286935"/>
<dbReference type="PROSITE" id="PS50262">
    <property type="entry name" value="G_PROTEIN_RECEP_F1_2"/>
    <property type="match status" value="1"/>
</dbReference>
<feature type="transmembrane region" description="Helical" evidence="9">
    <location>
        <begin position="126"/>
        <end position="148"/>
    </location>
</feature>
<name>H2ZTR0_LATCH</name>
<comment type="subcellular location">
    <subcellularLocation>
        <location evidence="1">Membrane</location>
        <topology evidence="1">Multi-pass membrane protein</topology>
    </subcellularLocation>
</comment>
<evidence type="ECO:0000313" key="11">
    <source>
        <dbReference type="Ensembl" id="ENSLACP00000000781.1"/>
    </source>
</evidence>
<feature type="transmembrane region" description="Helical" evidence="9">
    <location>
        <begin position="16"/>
        <end position="35"/>
    </location>
</feature>
<organism evidence="11 12">
    <name type="scientific">Latimeria chalumnae</name>
    <name type="common">Coelacanth</name>
    <dbReference type="NCBI Taxonomy" id="7897"/>
    <lineage>
        <taxon>Eukaryota</taxon>
        <taxon>Metazoa</taxon>
        <taxon>Chordata</taxon>
        <taxon>Craniata</taxon>
        <taxon>Vertebrata</taxon>
        <taxon>Euteleostomi</taxon>
        <taxon>Coelacanthiformes</taxon>
        <taxon>Coelacanthidae</taxon>
        <taxon>Latimeria</taxon>
    </lineage>
</organism>
<keyword evidence="12" id="KW-1185">Reference proteome</keyword>
<dbReference type="SUPFAM" id="SSF81321">
    <property type="entry name" value="Family A G protein-coupled receptor-like"/>
    <property type="match status" value="1"/>
</dbReference>
<dbReference type="InterPro" id="IPR000276">
    <property type="entry name" value="GPCR_Rhodpsn"/>
</dbReference>
<feature type="domain" description="G-protein coupled receptors family 1 profile" evidence="10">
    <location>
        <begin position="26"/>
        <end position="260"/>
    </location>
</feature>
<dbReference type="SMART" id="SM01381">
    <property type="entry name" value="7TM_GPCR_Srsx"/>
    <property type="match status" value="1"/>
</dbReference>
<feature type="transmembrane region" description="Helical" evidence="9">
    <location>
        <begin position="84"/>
        <end position="105"/>
    </location>
</feature>
<keyword evidence="3 9" id="KW-1133">Transmembrane helix</keyword>
<keyword evidence="4 8" id="KW-0297">G-protein coupled receptor</keyword>
<dbReference type="InterPro" id="IPR050125">
    <property type="entry name" value="GPCR_opsins"/>
</dbReference>
<dbReference type="GO" id="GO:0004930">
    <property type="term" value="F:G protein-coupled receptor activity"/>
    <property type="evidence" value="ECO:0007669"/>
    <property type="project" value="UniProtKB-KW"/>
</dbReference>
<keyword evidence="5 9" id="KW-0472">Membrane</keyword>
<evidence type="ECO:0000256" key="2">
    <source>
        <dbReference type="ARBA" id="ARBA00022692"/>
    </source>
</evidence>
<comment type="similarity">
    <text evidence="8">Belongs to the G-protein coupled receptor 1 family.</text>
</comment>
<proteinExistence type="inferred from homology"/>
<evidence type="ECO:0000256" key="4">
    <source>
        <dbReference type="ARBA" id="ARBA00023040"/>
    </source>
</evidence>
<dbReference type="InterPro" id="IPR017452">
    <property type="entry name" value="GPCR_Rhodpsn_7TM"/>
</dbReference>
<evidence type="ECO:0000256" key="7">
    <source>
        <dbReference type="ARBA" id="ARBA00023224"/>
    </source>
</evidence>
<dbReference type="Ensembl" id="ENSLACT00000000789.1">
    <property type="protein sequence ID" value="ENSLACP00000000781.1"/>
    <property type="gene ID" value="ENSLACG00000000702.1"/>
</dbReference>
<dbReference type="AlphaFoldDB" id="H2ZTR0"/>
<dbReference type="Pfam" id="PF00001">
    <property type="entry name" value="7tm_1"/>
    <property type="match status" value="1"/>
</dbReference>
<keyword evidence="6 8" id="KW-0675">Receptor</keyword>
<dbReference type="InParanoid" id="H2ZTR0"/>
<evidence type="ECO:0000256" key="9">
    <source>
        <dbReference type="SAM" id="Phobius"/>
    </source>
</evidence>
<reference evidence="12" key="1">
    <citation type="submission" date="2011-08" db="EMBL/GenBank/DDBJ databases">
        <title>The draft genome of Latimeria chalumnae.</title>
        <authorList>
            <person name="Di Palma F."/>
            <person name="Alfoldi J."/>
            <person name="Johnson J."/>
            <person name="Berlin A."/>
            <person name="Gnerre S."/>
            <person name="Jaffe D."/>
            <person name="MacCallum I."/>
            <person name="Young S."/>
            <person name="Walker B.J."/>
            <person name="Lander E."/>
            <person name="Lindblad-Toh K."/>
        </authorList>
    </citation>
    <scope>NUCLEOTIDE SEQUENCE [LARGE SCALE GENOMIC DNA]</scope>
    <source>
        <strain evidence="12">Wild caught</strain>
    </source>
</reference>
<feature type="transmembrane region" description="Helical" evidence="9">
    <location>
        <begin position="232"/>
        <end position="259"/>
    </location>
</feature>
<dbReference type="Proteomes" id="UP000008672">
    <property type="component" value="Unassembled WGS sequence"/>
</dbReference>
<evidence type="ECO:0000256" key="8">
    <source>
        <dbReference type="RuleBase" id="RU000688"/>
    </source>
</evidence>
<evidence type="ECO:0000259" key="10">
    <source>
        <dbReference type="PROSITE" id="PS50262"/>
    </source>
</evidence>
<keyword evidence="2 8" id="KW-0812">Transmembrane</keyword>
<evidence type="ECO:0000256" key="1">
    <source>
        <dbReference type="ARBA" id="ARBA00004141"/>
    </source>
</evidence>
<evidence type="ECO:0000256" key="3">
    <source>
        <dbReference type="ARBA" id="ARBA00022989"/>
    </source>
</evidence>
<feature type="transmembrane region" description="Helical" evidence="9">
    <location>
        <begin position="47"/>
        <end position="72"/>
    </location>
</feature>
<accession>H2ZTR0</accession>
<reference evidence="11" key="3">
    <citation type="submission" date="2025-09" db="UniProtKB">
        <authorList>
            <consortium name="Ensembl"/>
        </authorList>
    </citation>
    <scope>IDENTIFICATION</scope>
</reference>
<dbReference type="PROSITE" id="PS00237">
    <property type="entry name" value="G_PROTEIN_RECEP_F1_1"/>
    <property type="match status" value="1"/>
</dbReference>
<dbReference type="EMBL" id="AFYH01261235">
    <property type="status" value="NOT_ANNOTATED_CDS"/>
    <property type="molecule type" value="Genomic_DNA"/>
</dbReference>
<dbReference type="OMA" id="GDIGCNF"/>
<dbReference type="GO" id="GO:0016020">
    <property type="term" value="C:membrane"/>
    <property type="evidence" value="ECO:0007669"/>
    <property type="project" value="UniProtKB-SubCell"/>
</dbReference>
<reference evidence="11" key="2">
    <citation type="submission" date="2025-08" db="UniProtKB">
        <authorList>
            <consortium name="Ensembl"/>
        </authorList>
    </citation>
    <scope>IDENTIFICATION</scope>
</reference>
<dbReference type="EMBL" id="AFYH01261234">
    <property type="status" value="NOT_ANNOTATED_CDS"/>
    <property type="molecule type" value="Genomic_DNA"/>
</dbReference>
<dbReference type="Gene3D" id="1.20.1070.10">
    <property type="entry name" value="Rhodopsin 7-helix transmembrane proteins"/>
    <property type="match status" value="1"/>
</dbReference>
<protein>
    <submittedName>
        <fullName evidence="11">Opsin 4xa</fullName>
    </submittedName>
</protein>
<evidence type="ECO:0000313" key="12">
    <source>
        <dbReference type="Proteomes" id="UP000008672"/>
    </source>
</evidence>
<dbReference type="PRINTS" id="PR00237">
    <property type="entry name" value="GPCRRHODOPSN"/>
</dbReference>
<evidence type="ECO:0000256" key="5">
    <source>
        <dbReference type="ARBA" id="ARBA00023136"/>
    </source>
</evidence>
<feature type="transmembrane region" description="Helical" evidence="9">
    <location>
        <begin position="174"/>
        <end position="201"/>
    </location>
</feature>
<sequence length="260" mass="29338">KADIPDYVHHIVGSCILAIGAAGILGNFLVMYAFYSNKKIRTPPNYLIMNLAVSDFLMSVSQCPVFFVTSLHKKWILGDKSCELYAFCGALFGITSMMTLLAISVDRYLVITKPLESIQWTSKKRTLQIITVVWMYSLLWSIAPLLGWSSYVPEGLMTSCTWDYATSSFANKSYTMMLCCFVFFIPLIIISVCYFLMFVAIRNTGRDVEKIGKHGRNNSSVQRQSLNNEWKLAKIASIVIIMFVLSWSPYTCVTLIAWAG</sequence>
<dbReference type="HOGENOM" id="CLU_009579_3_12_1"/>
<dbReference type="STRING" id="7897.ENSLACP00000000781"/>
<dbReference type="EMBL" id="AFYH01261233">
    <property type="status" value="NOT_ANNOTATED_CDS"/>
    <property type="molecule type" value="Genomic_DNA"/>
</dbReference>
<dbReference type="PANTHER" id="PTHR24240">
    <property type="entry name" value="OPSIN"/>
    <property type="match status" value="1"/>
</dbReference>
<keyword evidence="7 8" id="KW-0807">Transducer</keyword>
<gene>
    <name evidence="11" type="primary">LOC102355825</name>
</gene>